<protein>
    <submittedName>
        <fullName evidence="1">Uncharacterized protein</fullName>
    </submittedName>
</protein>
<dbReference type="HOGENOM" id="CLU_2945391_0_0_1"/>
<sequence>MSLQPLLQCSLHFNEVIGNQQPIYFNTSFDVSQGAACEMTSHQQALRTLSHLCLISFTAF</sequence>
<proteinExistence type="predicted"/>
<keyword evidence="2" id="KW-1185">Reference proteome</keyword>
<evidence type="ECO:0000313" key="1">
    <source>
        <dbReference type="EnsemblPlants" id="OB12G13480.1"/>
    </source>
</evidence>
<dbReference type="AlphaFoldDB" id="J3NBJ0"/>
<organism evidence="1">
    <name type="scientific">Oryza brachyantha</name>
    <name type="common">malo sina</name>
    <dbReference type="NCBI Taxonomy" id="4533"/>
    <lineage>
        <taxon>Eukaryota</taxon>
        <taxon>Viridiplantae</taxon>
        <taxon>Streptophyta</taxon>
        <taxon>Embryophyta</taxon>
        <taxon>Tracheophyta</taxon>
        <taxon>Spermatophyta</taxon>
        <taxon>Magnoliopsida</taxon>
        <taxon>Liliopsida</taxon>
        <taxon>Poales</taxon>
        <taxon>Poaceae</taxon>
        <taxon>BOP clade</taxon>
        <taxon>Oryzoideae</taxon>
        <taxon>Oryzeae</taxon>
        <taxon>Oryzinae</taxon>
        <taxon>Oryza</taxon>
    </lineage>
</organism>
<name>J3NBJ0_ORYBR</name>
<dbReference type="Gramene" id="OB12G13480.1">
    <property type="protein sequence ID" value="OB12G13480.1"/>
    <property type="gene ID" value="OB12G13480"/>
</dbReference>
<dbReference type="Proteomes" id="UP000006038">
    <property type="component" value="Chromosome 12"/>
</dbReference>
<reference evidence="1" key="2">
    <citation type="submission" date="2013-04" db="UniProtKB">
        <authorList>
            <consortium name="EnsemblPlants"/>
        </authorList>
    </citation>
    <scope>IDENTIFICATION</scope>
</reference>
<reference evidence="1" key="1">
    <citation type="journal article" date="2013" name="Nat. Commun.">
        <title>Whole-genome sequencing of Oryza brachyantha reveals mechanisms underlying Oryza genome evolution.</title>
        <authorList>
            <person name="Chen J."/>
            <person name="Huang Q."/>
            <person name="Gao D."/>
            <person name="Wang J."/>
            <person name="Lang Y."/>
            <person name="Liu T."/>
            <person name="Li B."/>
            <person name="Bai Z."/>
            <person name="Luis Goicoechea J."/>
            <person name="Liang C."/>
            <person name="Chen C."/>
            <person name="Zhang W."/>
            <person name="Sun S."/>
            <person name="Liao Y."/>
            <person name="Zhang X."/>
            <person name="Yang L."/>
            <person name="Song C."/>
            <person name="Wang M."/>
            <person name="Shi J."/>
            <person name="Liu G."/>
            <person name="Liu J."/>
            <person name="Zhou H."/>
            <person name="Zhou W."/>
            <person name="Yu Q."/>
            <person name="An N."/>
            <person name="Chen Y."/>
            <person name="Cai Q."/>
            <person name="Wang B."/>
            <person name="Liu B."/>
            <person name="Min J."/>
            <person name="Huang Y."/>
            <person name="Wu H."/>
            <person name="Li Z."/>
            <person name="Zhang Y."/>
            <person name="Yin Y."/>
            <person name="Song W."/>
            <person name="Jiang J."/>
            <person name="Jackson S.A."/>
            <person name="Wing R.A."/>
            <person name="Wang J."/>
            <person name="Chen M."/>
        </authorList>
    </citation>
    <scope>NUCLEOTIDE SEQUENCE [LARGE SCALE GENOMIC DNA]</scope>
    <source>
        <strain evidence="1">cv. IRGC 101232</strain>
    </source>
</reference>
<accession>J3NBJ0</accession>
<dbReference type="EnsemblPlants" id="OB12G13480.1">
    <property type="protein sequence ID" value="OB12G13480.1"/>
    <property type="gene ID" value="OB12G13480"/>
</dbReference>
<evidence type="ECO:0000313" key="2">
    <source>
        <dbReference type="Proteomes" id="UP000006038"/>
    </source>
</evidence>